<feature type="transmembrane region" description="Helical" evidence="17">
    <location>
        <begin position="173"/>
        <end position="194"/>
    </location>
</feature>
<dbReference type="InterPro" id="IPR050558">
    <property type="entry name" value="PTS_Sugar-Specific_Components"/>
</dbReference>
<evidence type="ECO:0000256" key="3">
    <source>
        <dbReference type="ARBA" id="ARBA00022475"/>
    </source>
</evidence>
<evidence type="ECO:0000256" key="11">
    <source>
        <dbReference type="ARBA" id="ARBA00044053"/>
    </source>
</evidence>
<keyword evidence="5" id="KW-0808">Transferase</keyword>
<keyword evidence="4" id="KW-0762">Sugar transport</keyword>
<evidence type="ECO:0000256" key="10">
    <source>
        <dbReference type="ARBA" id="ARBA00023136"/>
    </source>
</evidence>
<dbReference type="NCBIfam" id="TIGR01995">
    <property type="entry name" value="PTS-II-ABC-beta"/>
    <property type="match status" value="1"/>
</dbReference>
<dbReference type="GO" id="GO:0015771">
    <property type="term" value="P:trehalose transport"/>
    <property type="evidence" value="ECO:0007669"/>
    <property type="project" value="TreeGrafter"/>
</dbReference>
<comment type="subcellular location">
    <subcellularLocation>
        <location evidence="1">Cell membrane</location>
        <topology evidence="1">Multi-pass membrane protein</topology>
    </subcellularLocation>
</comment>
<organism evidence="21 22">
    <name type="scientific">Pseudolactococcus piscium</name>
    <dbReference type="NCBI Taxonomy" id="1364"/>
    <lineage>
        <taxon>Bacteria</taxon>
        <taxon>Bacillati</taxon>
        <taxon>Bacillota</taxon>
        <taxon>Bacilli</taxon>
        <taxon>Lactobacillales</taxon>
        <taxon>Streptococcaceae</taxon>
        <taxon>Pseudolactococcus</taxon>
    </lineage>
</organism>
<keyword evidence="10 17" id="KW-0472">Membrane</keyword>
<comment type="function">
    <text evidence="12">The phosphoenolpyruvate-dependent sugar phosphotransferase system (sugar PTS), a major carbohydrate active transport system, catalyzes the phosphorylation of incoming sugar substrates concomitantly with their translocation across the cell membrane. This system is involved in sucrose transport.</text>
</comment>
<keyword evidence="22" id="KW-1185">Reference proteome</keyword>
<dbReference type="Pfam" id="PF00367">
    <property type="entry name" value="PTS_EIIB"/>
    <property type="match status" value="1"/>
</dbReference>
<keyword evidence="3" id="KW-1003">Cell membrane</keyword>
<feature type="transmembrane region" description="Helical" evidence="17">
    <location>
        <begin position="206"/>
        <end position="223"/>
    </location>
</feature>
<dbReference type="InterPro" id="IPR011055">
    <property type="entry name" value="Dup_hybrid_motif"/>
</dbReference>
<evidence type="ECO:0000256" key="9">
    <source>
        <dbReference type="ARBA" id="ARBA00022989"/>
    </source>
</evidence>
<comment type="catalytic activity">
    <reaction evidence="13">
        <text>N(pros)-phospho-L-histidyl-[protein](out) + sucrose = sucrose 6(G)-phosphate(in) + L-histidyl-[protein]</text>
        <dbReference type="Rhea" id="RHEA:49236"/>
        <dbReference type="Rhea" id="RHEA-COMP:9745"/>
        <dbReference type="Rhea" id="RHEA-COMP:9746"/>
        <dbReference type="ChEBI" id="CHEBI:17992"/>
        <dbReference type="ChEBI" id="CHEBI:29979"/>
        <dbReference type="ChEBI" id="CHEBI:64837"/>
        <dbReference type="ChEBI" id="CHEBI:91002"/>
        <dbReference type="EC" id="2.7.1.211"/>
    </reaction>
</comment>
<evidence type="ECO:0000256" key="1">
    <source>
        <dbReference type="ARBA" id="ARBA00004651"/>
    </source>
</evidence>
<feature type="domain" description="PTS EIIA type-1" evidence="18">
    <location>
        <begin position="481"/>
        <end position="585"/>
    </location>
</feature>
<dbReference type="AlphaFoldDB" id="A0A2A5S613"/>
<keyword evidence="2" id="KW-0813">Transport</keyword>
<dbReference type="Pfam" id="PF00358">
    <property type="entry name" value="PTS_EIIA_1"/>
    <property type="match status" value="1"/>
</dbReference>
<keyword evidence="9 17" id="KW-1133">Transmembrane helix</keyword>
<evidence type="ECO:0000256" key="5">
    <source>
        <dbReference type="ARBA" id="ARBA00022679"/>
    </source>
</evidence>
<dbReference type="InterPro" id="IPR013013">
    <property type="entry name" value="PTS_EIIC_1"/>
</dbReference>
<dbReference type="GO" id="GO:0016301">
    <property type="term" value="F:kinase activity"/>
    <property type="evidence" value="ECO:0007669"/>
    <property type="project" value="UniProtKB-KW"/>
</dbReference>
<dbReference type="InterPro" id="IPR011297">
    <property type="entry name" value="PTS_IIABC_b_glu"/>
</dbReference>
<feature type="transmembrane region" description="Helical" evidence="17">
    <location>
        <begin position="421"/>
        <end position="443"/>
    </location>
</feature>
<dbReference type="Gene3D" id="3.30.1360.60">
    <property type="entry name" value="Glucose permease domain IIB"/>
    <property type="match status" value="1"/>
</dbReference>
<dbReference type="PROSITE" id="PS51103">
    <property type="entry name" value="PTS_EIIC_TYPE_1"/>
    <property type="match status" value="1"/>
</dbReference>
<dbReference type="PROSITE" id="PS51093">
    <property type="entry name" value="PTS_EIIA_TYPE_1"/>
    <property type="match status" value="1"/>
</dbReference>
<evidence type="ECO:0000313" key="21">
    <source>
        <dbReference type="EMBL" id="PCS08904.1"/>
    </source>
</evidence>
<dbReference type="InterPro" id="IPR001996">
    <property type="entry name" value="PTS_IIB_1"/>
</dbReference>
<reference evidence="21 22" key="1">
    <citation type="submission" date="2014-12" db="EMBL/GenBank/DDBJ databases">
        <title>Draft genome sequences of 10 type strains of Lactococcus.</title>
        <authorList>
            <person name="Sun Z."/>
            <person name="Zhong Z."/>
            <person name="Liu W."/>
            <person name="Zhang W."/>
            <person name="Zhang H."/>
        </authorList>
    </citation>
    <scope>NUCLEOTIDE SEQUENCE [LARGE SCALE GENOMIC DNA]</scope>
    <source>
        <strain evidence="21 22">DSM 6634</strain>
    </source>
</reference>
<feature type="domain" description="PTS EIIC type-1" evidence="20">
    <location>
        <begin position="102"/>
        <end position="458"/>
    </location>
</feature>
<dbReference type="InterPro" id="IPR003352">
    <property type="entry name" value="PTS_EIIC"/>
</dbReference>
<evidence type="ECO:0000256" key="7">
    <source>
        <dbReference type="ARBA" id="ARBA00022692"/>
    </source>
</evidence>
<evidence type="ECO:0000259" key="20">
    <source>
        <dbReference type="PROSITE" id="PS51103"/>
    </source>
</evidence>
<evidence type="ECO:0000256" key="17">
    <source>
        <dbReference type="SAM" id="Phobius"/>
    </source>
</evidence>
<evidence type="ECO:0000256" key="2">
    <source>
        <dbReference type="ARBA" id="ARBA00022448"/>
    </source>
</evidence>
<dbReference type="FunFam" id="3.30.1360.60:FF:000001">
    <property type="entry name" value="PTS system glucose-specific IIBC component PtsG"/>
    <property type="match status" value="1"/>
</dbReference>
<dbReference type="InterPro" id="IPR036878">
    <property type="entry name" value="Glu_permease_IIB"/>
</dbReference>
<dbReference type="GO" id="GO:0008982">
    <property type="term" value="F:protein-N(PI)-phosphohistidine-sugar phosphotransferase activity"/>
    <property type="evidence" value="ECO:0007669"/>
    <property type="project" value="InterPro"/>
</dbReference>
<dbReference type="PROSITE" id="PS00371">
    <property type="entry name" value="PTS_EIIA_TYPE_1_HIS"/>
    <property type="match status" value="1"/>
</dbReference>
<dbReference type="GO" id="GO:0090589">
    <property type="term" value="F:protein-phosphocysteine-trehalose phosphotransferase system transporter activity"/>
    <property type="evidence" value="ECO:0007669"/>
    <property type="project" value="TreeGrafter"/>
</dbReference>
<dbReference type="NCBIfam" id="TIGR00830">
    <property type="entry name" value="PTBA"/>
    <property type="match status" value="1"/>
</dbReference>
<feature type="transmembrane region" description="Helical" evidence="17">
    <location>
        <begin position="348"/>
        <end position="370"/>
    </location>
</feature>
<dbReference type="EC" id="2.7.1.211" evidence="11"/>
<protein>
    <recommendedName>
        <fullName evidence="14">PTS system sucrose-specific EIIBCA component</fullName>
        <ecNumber evidence="11">2.7.1.211</ecNumber>
    </recommendedName>
    <alternativeName>
        <fullName evidence="15">EIIBCA-Scr</fullName>
    </alternativeName>
</protein>
<sequence>MKMEVQTIAQKILAAVGGSENISHLEHCSTRLRFSLINNQKVDKEALKKIPEVLGVNQTVQTQIIIGNAVIEIYNELEKLLSGKMAAASKKEKQPLTATILDFVISIFQPLIPAIAGGGILKSLLMLLNLVGILSKTTQTYQILNFVGDAPLRFLPILVAVTTANKLKVNPLVALSAVAALLTPDLTAMIVSGAKFFGIALQNINYAYQVFPAILCVLCYAQLEKFFTKVSPKVIRSFFVPMMSLMIVVPFTLIVLGPIGYTFGEGFAAVIMFIFGKVGFIAVGILAAFLPFMVVTGMHKAMIPYVITALGKTGKEVIYCAASLAHNISEAGGCFAVMFRTKDKTLRATALSAGISALFGITEPAIYGVTILHKRVLYGVMIGSLIGGTSLGLMAVEAYVAVGPGLASLSMFISETLPNNLMYAVIGLIISFIASFISVFVLWKEPSSETTTVENTEETEETVTLVAPLEGKVIPLSAVKDDVFSNKMLGDGIAIKPSKGELFAPTDGVIEMVYNTKHALGMKSVDGVEILFHIGIDTVNLKGDYFDVLVSEKQKVVQGQLLVRFDLEKIKAAGFDTTTMIVITNPKHAKIDLNPKTEVIQNEFLMHIEGVV</sequence>
<name>A0A2A5S613_9LACT</name>
<evidence type="ECO:0000256" key="13">
    <source>
        <dbReference type="ARBA" id="ARBA00048931"/>
    </source>
</evidence>
<feature type="transmembrane region" description="Helical" evidence="17">
    <location>
        <begin position="267"/>
        <end position="295"/>
    </location>
</feature>
<evidence type="ECO:0000256" key="6">
    <source>
        <dbReference type="ARBA" id="ARBA00022683"/>
    </source>
</evidence>
<dbReference type="EMBL" id="JXJW01000001">
    <property type="protein sequence ID" value="PCS08904.1"/>
    <property type="molecule type" value="Genomic_DNA"/>
</dbReference>
<evidence type="ECO:0000256" key="4">
    <source>
        <dbReference type="ARBA" id="ARBA00022597"/>
    </source>
</evidence>
<dbReference type="CDD" id="cd00212">
    <property type="entry name" value="PTS_IIB_glc"/>
    <property type="match status" value="1"/>
</dbReference>
<dbReference type="GO" id="GO:0005886">
    <property type="term" value="C:plasma membrane"/>
    <property type="evidence" value="ECO:0007669"/>
    <property type="project" value="UniProtKB-SubCell"/>
</dbReference>
<proteinExistence type="predicted"/>
<evidence type="ECO:0000256" key="15">
    <source>
        <dbReference type="ARBA" id="ARBA00081008"/>
    </source>
</evidence>
<feature type="active site" description="Phosphocysteine intermediate; for EIIB activity" evidence="16">
    <location>
        <position position="28"/>
    </location>
</feature>
<evidence type="ECO:0000256" key="16">
    <source>
        <dbReference type="PROSITE-ProRule" id="PRU00421"/>
    </source>
</evidence>
<gene>
    <name evidence="21" type="ORF">RU86_GL000140</name>
</gene>
<dbReference type="SUPFAM" id="SSF51261">
    <property type="entry name" value="Duplicated hybrid motif"/>
    <property type="match status" value="1"/>
</dbReference>
<evidence type="ECO:0000256" key="12">
    <source>
        <dbReference type="ARBA" id="ARBA00045139"/>
    </source>
</evidence>
<evidence type="ECO:0000256" key="8">
    <source>
        <dbReference type="ARBA" id="ARBA00022777"/>
    </source>
</evidence>
<keyword evidence="8" id="KW-0418">Kinase</keyword>
<dbReference type="PROSITE" id="PS01035">
    <property type="entry name" value="PTS_EIIB_TYPE_1_CYS"/>
    <property type="match status" value="1"/>
</dbReference>
<dbReference type="GO" id="GO:0009401">
    <property type="term" value="P:phosphoenolpyruvate-dependent sugar phosphotransferase system"/>
    <property type="evidence" value="ECO:0007669"/>
    <property type="project" value="UniProtKB-KW"/>
</dbReference>
<dbReference type="PANTHER" id="PTHR30175">
    <property type="entry name" value="PHOSPHOTRANSFERASE SYSTEM TRANSPORT PROTEIN"/>
    <property type="match status" value="1"/>
</dbReference>
<dbReference type="InterPro" id="IPR018113">
    <property type="entry name" value="PTrfase_EIIB_Cys"/>
</dbReference>
<feature type="domain" description="PTS EIIB type-1" evidence="19">
    <location>
        <begin position="6"/>
        <end position="87"/>
    </location>
</feature>
<evidence type="ECO:0000313" key="22">
    <source>
        <dbReference type="Proteomes" id="UP000218282"/>
    </source>
</evidence>
<dbReference type="InterPro" id="IPR001127">
    <property type="entry name" value="PTS_EIIA_1_perm"/>
</dbReference>
<keyword evidence="7 17" id="KW-0812">Transmembrane</keyword>
<dbReference type="SUPFAM" id="SSF55604">
    <property type="entry name" value="Glucose permease domain IIB"/>
    <property type="match status" value="1"/>
</dbReference>
<comment type="caution">
    <text evidence="21">The sequence shown here is derived from an EMBL/GenBank/DDBJ whole genome shotgun (WGS) entry which is preliminary data.</text>
</comment>
<dbReference type="Pfam" id="PF02378">
    <property type="entry name" value="PTS_EIIC"/>
    <property type="match status" value="1"/>
</dbReference>
<keyword evidence="6" id="KW-0598">Phosphotransferase system</keyword>
<dbReference type="Proteomes" id="UP000218282">
    <property type="component" value="Unassembled WGS sequence"/>
</dbReference>
<dbReference type="PANTHER" id="PTHR30175:SF1">
    <property type="entry name" value="PTS SYSTEM ARBUTIN-, CELLOBIOSE-, AND SALICIN-SPECIFIC EIIBC COMPONENT-RELATED"/>
    <property type="match status" value="1"/>
</dbReference>
<dbReference type="PROSITE" id="PS51098">
    <property type="entry name" value="PTS_EIIB_TYPE_1"/>
    <property type="match status" value="1"/>
</dbReference>
<evidence type="ECO:0000256" key="14">
    <source>
        <dbReference type="ARBA" id="ARBA00074554"/>
    </source>
</evidence>
<feature type="transmembrane region" description="Helical" evidence="17">
    <location>
        <begin position="235"/>
        <end position="261"/>
    </location>
</feature>
<evidence type="ECO:0000259" key="18">
    <source>
        <dbReference type="PROSITE" id="PS51093"/>
    </source>
</evidence>
<accession>A0A2A5S613</accession>
<feature type="transmembrane region" description="Helical" evidence="17">
    <location>
        <begin position="376"/>
        <end position="400"/>
    </location>
</feature>
<dbReference type="Gene3D" id="2.70.70.10">
    <property type="entry name" value="Glucose Permease (Domain IIA)"/>
    <property type="match status" value="1"/>
</dbReference>
<dbReference type="FunFam" id="2.70.70.10:FF:000001">
    <property type="entry name" value="PTS system glucose-specific IIA component"/>
    <property type="match status" value="1"/>
</dbReference>
<evidence type="ECO:0000259" key="19">
    <source>
        <dbReference type="PROSITE" id="PS51098"/>
    </source>
</evidence>